<dbReference type="Proteomes" id="UP001596353">
    <property type="component" value="Unassembled WGS sequence"/>
</dbReference>
<dbReference type="PANTHER" id="PTHR10000:SF8">
    <property type="entry name" value="HAD SUPERFAMILY HYDROLASE-LIKE, TYPE 3"/>
    <property type="match status" value="1"/>
</dbReference>
<reference evidence="3" key="1">
    <citation type="journal article" date="2019" name="Int. J. Syst. Evol. Microbiol.">
        <title>The Global Catalogue of Microorganisms (GCM) 10K type strain sequencing project: providing services to taxonomists for standard genome sequencing and annotation.</title>
        <authorList>
            <consortium name="The Broad Institute Genomics Platform"/>
            <consortium name="The Broad Institute Genome Sequencing Center for Infectious Disease"/>
            <person name="Wu L."/>
            <person name="Ma J."/>
        </authorList>
    </citation>
    <scope>NUCLEOTIDE SEQUENCE [LARGE SCALE GENOMIC DNA]</scope>
    <source>
        <strain evidence="3">CCUG 66188</strain>
    </source>
</reference>
<keyword evidence="3" id="KW-1185">Reference proteome</keyword>
<proteinExistence type="predicted"/>
<evidence type="ECO:0000259" key="1">
    <source>
        <dbReference type="Pfam" id="PF05116"/>
    </source>
</evidence>
<dbReference type="SFLD" id="SFLDG01140">
    <property type="entry name" value="C2.B:_Phosphomannomutase_and_P"/>
    <property type="match status" value="1"/>
</dbReference>
<dbReference type="EMBL" id="JBHSWG010000001">
    <property type="protein sequence ID" value="MFC6759143.1"/>
    <property type="molecule type" value="Genomic_DNA"/>
</dbReference>
<dbReference type="InterPro" id="IPR036412">
    <property type="entry name" value="HAD-like_sf"/>
</dbReference>
<dbReference type="SFLD" id="SFLDG01141">
    <property type="entry name" value="C2.B.1:_Sucrose_Phosphatase_Li"/>
    <property type="match status" value="1"/>
</dbReference>
<dbReference type="PANTHER" id="PTHR10000">
    <property type="entry name" value="PHOSPHOSERINE PHOSPHATASE"/>
    <property type="match status" value="1"/>
</dbReference>
<name>A0ABW2B2M8_9RHOB</name>
<feature type="domain" description="Sucrose phosphatase-like" evidence="1">
    <location>
        <begin position="13"/>
        <end position="249"/>
    </location>
</feature>
<dbReference type="InterPro" id="IPR023214">
    <property type="entry name" value="HAD_sf"/>
</dbReference>
<dbReference type="NCBIfam" id="TIGR01484">
    <property type="entry name" value="HAD-SF-IIB"/>
    <property type="match status" value="1"/>
</dbReference>
<evidence type="ECO:0000313" key="3">
    <source>
        <dbReference type="Proteomes" id="UP001596353"/>
    </source>
</evidence>
<accession>A0ABW2B2M8</accession>
<dbReference type="GO" id="GO:0016787">
    <property type="term" value="F:hydrolase activity"/>
    <property type="evidence" value="ECO:0007669"/>
    <property type="project" value="UniProtKB-KW"/>
</dbReference>
<dbReference type="Pfam" id="PF05116">
    <property type="entry name" value="S6PP"/>
    <property type="match status" value="1"/>
</dbReference>
<keyword evidence="2" id="KW-0378">Hydrolase</keyword>
<dbReference type="InterPro" id="IPR006379">
    <property type="entry name" value="HAD-SF_hydro_IIB"/>
</dbReference>
<dbReference type="SUPFAM" id="SSF56784">
    <property type="entry name" value="HAD-like"/>
    <property type="match status" value="1"/>
</dbReference>
<gene>
    <name evidence="2" type="ORF">ACFQFQ_05955</name>
</gene>
<dbReference type="Gene3D" id="3.90.1070.10">
    <property type="match status" value="1"/>
</dbReference>
<dbReference type="SFLD" id="SFLDS00003">
    <property type="entry name" value="Haloacid_Dehalogenase"/>
    <property type="match status" value="1"/>
</dbReference>
<comment type="caution">
    <text evidence="2">The sequence shown here is derived from an EMBL/GenBank/DDBJ whole genome shotgun (WGS) entry which is preliminary data.</text>
</comment>
<organism evidence="2 3">
    <name type="scientific">Sulfitobacter porphyrae</name>
    <dbReference type="NCBI Taxonomy" id="1246864"/>
    <lineage>
        <taxon>Bacteria</taxon>
        <taxon>Pseudomonadati</taxon>
        <taxon>Pseudomonadota</taxon>
        <taxon>Alphaproteobacteria</taxon>
        <taxon>Rhodobacterales</taxon>
        <taxon>Roseobacteraceae</taxon>
        <taxon>Sulfitobacter</taxon>
    </lineage>
</organism>
<protein>
    <submittedName>
        <fullName evidence="2">HAD-IIB family hydrolase</fullName>
    </submittedName>
</protein>
<dbReference type="Gene3D" id="3.40.50.1000">
    <property type="entry name" value="HAD superfamily/HAD-like"/>
    <property type="match status" value="1"/>
</dbReference>
<dbReference type="InterPro" id="IPR006380">
    <property type="entry name" value="SPP-like_dom"/>
</dbReference>
<evidence type="ECO:0000313" key="2">
    <source>
        <dbReference type="EMBL" id="MFC6759143.1"/>
    </source>
</evidence>
<sequence length="263" mass="28595">MTRLDGGGLMDKPFVLATDLDGTFLGGTQADRRALYRWIEDNRDTVGLVFVSGRDPEFIHKMCSSNELPWPEYAVCDVGTSIARVHPQKGITPIDTLEREIAAQWNDSGDAVRAALKSFPGLTEQKTAFRYRVSFDYDPESYDPRAAEVIDGMGHDVLISDNRYLDVLPRGVSKGPSLLRLLDHLSLPPERVLAAGDTLNDLSMLVAGTPAVAVGGSEARLIEALPDLPRIHHAKGIGAAGIVEAIIAFDLHPDAKEILTDVI</sequence>